<dbReference type="PANTHER" id="PTHR37842:SF2">
    <property type="entry name" value="GYLCOSYL HYDROLASE 115 C-TERMINAL DOMAIN-CONTAINING PROTEIN"/>
    <property type="match status" value="1"/>
</dbReference>
<evidence type="ECO:0000256" key="3">
    <source>
        <dbReference type="SAM" id="MobiDB-lite"/>
    </source>
</evidence>
<dbReference type="AlphaFoldDB" id="A0A7K1SZ41"/>
<sequence>MKKSFQQHSPANQKRVAFISHASFTGIFLVLLFFIINQNAYANIGDDLYVSSKKVTGSFTLSAAGKSAAINVSETDFPGVIRAAKDLQKDVAAVTGAQPDFSTKKPSVKEVVLIGTIGKSPVIDGLIQQKKLNVAGIKGKWETFLIQVVEKPMPGVDHALVIAGSDKRGTIFGIYDVSGQIGVSPWYYWADVPVKKQKELYVIAGRHTQGTPAVKYRGIFINDEAPAFSGWTKAKFGGVNHEMYAHMFELILRLKGNYLWPAMWGNAFNDDDPLNRKTADDYGVVMGTSHHEPMDRAQTEWKRYGKGEWNYQHNGEVLRDFWKKGIQNMGNAETIVTVGMRGDGDMPMEEGSNIKLLEQIVADQRKIIADVTGKKPEQTPQMWALYKEVQDYYDKGMRVPDDVTLLLCDDNWGNIRKLPKPGEAKRSGGYGIYYHFDYVGGPRNYKWLNTNPISKTWEQMHLANEYGANQVWIVNVGDLKPMEFPISFFLDYAWNPKKIGADQLQEYTKDWAAKQFGPQYATEIAAIISKYSKYNGRRKPELLDQNTYSLTNYHEFETVVADYNKLKDQAEQLDKKIPAAYKDAYYELVLHPVLACANLNEMYLEAAKNKYYATIHNATAANAAADKVKALFDKDQQISNYYNDTLANGKWSHMMDQTHIGYTYWQEPRINKMPSVTRLNPDSAKNTTLLPATSNGHTEKVNGTSSDKDGYIAIEAEHFSRAKNGANIGWKVIPDYGNTLSGVTPWPVTALRVKPGSNMPCLEYDVSLKDTGTVAVTTFVSPTLDFRNKDGLYYAVSIDNEQPQLVNIATKVDSREWAAAVSDNVRKLVTKHHISQPGKHVLKYWMVDPAVVVQKLVLDFGGVKPSYLGPPENWRVK</sequence>
<dbReference type="GO" id="GO:0016787">
    <property type="term" value="F:hydrolase activity"/>
    <property type="evidence" value="ECO:0007669"/>
    <property type="project" value="UniProtKB-KW"/>
</dbReference>
<dbReference type="Pfam" id="PF15979">
    <property type="entry name" value="Glyco_hydro_115"/>
    <property type="match status" value="1"/>
</dbReference>
<dbReference type="Proteomes" id="UP000462014">
    <property type="component" value="Unassembled WGS sequence"/>
</dbReference>
<keyword evidence="2" id="KW-0175">Coiled coil</keyword>
<protein>
    <submittedName>
        <fullName evidence="6">Glycosyhydrolase</fullName>
    </submittedName>
</protein>
<evidence type="ECO:0000256" key="1">
    <source>
        <dbReference type="ARBA" id="ARBA00022801"/>
    </source>
</evidence>
<dbReference type="Pfam" id="PF17829">
    <property type="entry name" value="GH115_C"/>
    <property type="match status" value="1"/>
</dbReference>
<dbReference type="InterPro" id="IPR031924">
    <property type="entry name" value="GH115"/>
</dbReference>
<dbReference type="Gene3D" id="2.60.120.1620">
    <property type="match status" value="1"/>
</dbReference>
<evidence type="ECO:0000259" key="5">
    <source>
        <dbReference type="Pfam" id="PF17829"/>
    </source>
</evidence>
<dbReference type="InterPro" id="IPR041437">
    <property type="entry name" value="GH115_C"/>
</dbReference>
<dbReference type="GO" id="GO:0005975">
    <property type="term" value="P:carbohydrate metabolic process"/>
    <property type="evidence" value="ECO:0007669"/>
    <property type="project" value="UniProtKB-ARBA"/>
</dbReference>
<dbReference type="RefSeq" id="WP_157567872.1">
    <property type="nucleotide sequence ID" value="NZ_WPIK01000011.1"/>
</dbReference>
<organism evidence="6 7">
    <name type="scientific">Mucilaginibacter arboris</name>
    <dbReference type="NCBI Taxonomy" id="2682090"/>
    <lineage>
        <taxon>Bacteria</taxon>
        <taxon>Pseudomonadati</taxon>
        <taxon>Bacteroidota</taxon>
        <taxon>Sphingobacteriia</taxon>
        <taxon>Sphingobacteriales</taxon>
        <taxon>Sphingobacteriaceae</taxon>
        <taxon>Mucilaginibacter</taxon>
    </lineage>
</organism>
<dbReference type="EMBL" id="WPIK01000011">
    <property type="protein sequence ID" value="MVN22527.1"/>
    <property type="molecule type" value="Genomic_DNA"/>
</dbReference>
<feature type="domain" description="Gylcosyl hydrolase 115 C-terminal" evidence="5">
    <location>
        <begin position="707"/>
        <end position="872"/>
    </location>
</feature>
<name>A0A7K1SZ41_9SPHI</name>
<feature type="region of interest" description="Disordered" evidence="3">
    <location>
        <begin position="682"/>
        <end position="704"/>
    </location>
</feature>
<keyword evidence="1 6" id="KW-0378">Hydrolase</keyword>
<keyword evidence="7" id="KW-1185">Reference proteome</keyword>
<dbReference type="InterPro" id="IPR029018">
    <property type="entry name" value="Hex-like_dom2"/>
</dbReference>
<dbReference type="Gene3D" id="3.30.379.10">
    <property type="entry name" value="Chitobiase/beta-hexosaminidase domain 2-like"/>
    <property type="match status" value="1"/>
</dbReference>
<gene>
    <name evidence="6" type="ORF">GO621_13395</name>
</gene>
<dbReference type="Gene3D" id="3.20.20.520">
    <property type="entry name" value="Glycosyl hydrolase family 115"/>
    <property type="match status" value="1"/>
</dbReference>
<dbReference type="InterPro" id="IPR042301">
    <property type="entry name" value="GH115_sf"/>
</dbReference>
<evidence type="ECO:0000313" key="6">
    <source>
        <dbReference type="EMBL" id="MVN22527.1"/>
    </source>
</evidence>
<accession>A0A7K1SZ41</accession>
<dbReference type="Gene3D" id="1.20.58.2150">
    <property type="match status" value="1"/>
</dbReference>
<dbReference type="SUPFAM" id="SSF55545">
    <property type="entry name" value="beta-N-acetylhexosaminidase-like domain"/>
    <property type="match status" value="1"/>
</dbReference>
<keyword evidence="4" id="KW-0472">Membrane</keyword>
<keyword evidence="4" id="KW-1133">Transmembrane helix</keyword>
<dbReference type="PANTHER" id="PTHR37842">
    <property type="match status" value="1"/>
</dbReference>
<evidence type="ECO:0000313" key="7">
    <source>
        <dbReference type="Proteomes" id="UP000462014"/>
    </source>
</evidence>
<evidence type="ECO:0000256" key="4">
    <source>
        <dbReference type="SAM" id="Phobius"/>
    </source>
</evidence>
<reference evidence="6 7" key="1">
    <citation type="submission" date="2019-12" db="EMBL/GenBank/DDBJ databases">
        <title>Mucilaginibacter sp. HMF7410 genome sequencing and assembly.</title>
        <authorList>
            <person name="Kang H."/>
            <person name="Cha I."/>
            <person name="Kim H."/>
            <person name="Joh K."/>
        </authorList>
    </citation>
    <scope>NUCLEOTIDE SEQUENCE [LARGE SCALE GENOMIC DNA]</scope>
    <source>
        <strain evidence="6 7">HMF7410</strain>
    </source>
</reference>
<proteinExistence type="predicted"/>
<feature type="coiled-coil region" evidence="2">
    <location>
        <begin position="556"/>
        <end position="583"/>
    </location>
</feature>
<evidence type="ECO:0000256" key="2">
    <source>
        <dbReference type="SAM" id="Coils"/>
    </source>
</evidence>
<comment type="caution">
    <text evidence="6">The sequence shown here is derived from an EMBL/GenBank/DDBJ whole genome shotgun (WGS) entry which is preliminary data.</text>
</comment>
<keyword evidence="4" id="KW-0812">Transmembrane</keyword>
<feature type="transmembrane region" description="Helical" evidence="4">
    <location>
        <begin position="16"/>
        <end position="36"/>
    </location>
</feature>